<dbReference type="RefSeq" id="WP_267301803.1">
    <property type="nucleotide sequence ID" value="NZ_JAOQJZ010000015.1"/>
</dbReference>
<dbReference type="Proteomes" id="UP001208131">
    <property type="component" value="Unassembled WGS sequence"/>
</dbReference>
<proteinExistence type="predicted"/>
<organism evidence="1 2">
    <name type="scientific">Hominimerdicola aceti</name>
    <dbReference type="NCBI Taxonomy" id="2981726"/>
    <lineage>
        <taxon>Bacteria</taxon>
        <taxon>Bacillati</taxon>
        <taxon>Bacillota</taxon>
        <taxon>Clostridia</taxon>
        <taxon>Eubacteriales</taxon>
        <taxon>Oscillospiraceae</taxon>
        <taxon>Hominimerdicola</taxon>
    </lineage>
</organism>
<evidence type="ECO:0000313" key="2">
    <source>
        <dbReference type="Proteomes" id="UP001208131"/>
    </source>
</evidence>
<dbReference type="EMBL" id="JAOQJZ010000015">
    <property type="protein sequence ID" value="MCU6706708.1"/>
    <property type="molecule type" value="Genomic_DNA"/>
</dbReference>
<name>A0AAE3LID4_9FIRM</name>
<reference evidence="1 2" key="1">
    <citation type="journal article" date="2021" name="ISME Commun">
        <title>Automated analysis of genomic sequences facilitates high-throughput and comprehensive description of bacteria.</title>
        <authorList>
            <person name="Hitch T.C.A."/>
        </authorList>
    </citation>
    <scope>NUCLEOTIDE SEQUENCE [LARGE SCALE GENOMIC DNA]</scope>
    <source>
        <strain evidence="1 2">Sanger_31</strain>
    </source>
</reference>
<dbReference type="AlphaFoldDB" id="A0AAE3LID4"/>
<gene>
    <name evidence="1" type="ORF">OCV57_12355</name>
</gene>
<comment type="caution">
    <text evidence="1">The sequence shown here is derived from an EMBL/GenBank/DDBJ whole genome shotgun (WGS) entry which is preliminary data.</text>
</comment>
<protein>
    <submittedName>
        <fullName evidence="1">Uncharacterized protein</fullName>
    </submittedName>
</protein>
<sequence length="117" mass="13597">MKGVGNVESGRVQDSFFGMSFNHQMSWIDETVSHIVTHNLQPKIRAEGRKAYGQKGYTHALKRIFEVIKSDPKNITNLDEIVKAERKLKDYLYDGKFSDDEMLSCWGKYTQNYMNEL</sequence>
<keyword evidence="2" id="KW-1185">Reference proteome</keyword>
<evidence type="ECO:0000313" key="1">
    <source>
        <dbReference type="EMBL" id="MCU6706708.1"/>
    </source>
</evidence>
<accession>A0AAE3LID4</accession>